<name>A0A9K3DP37_HELAN</name>
<protein>
    <submittedName>
        <fullName evidence="1">Uncharacterized protein</fullName>
    </submittedName>
</protein>
<evidence type="ECO:0000313" key="1">
    <source>
        <dbReference type="EMBL" id="KAF5757667.1"/>
    </source>
</evidence>
<reference evidence="1" key="1">
    <citation type="journal article" date="2017" name="Nature">
        <title>The sunflower genome provides insights into oil metabolism, flowering and Asterid evolution.</title>
        <authorList>
            <person name="Badouin H."/>
            <person name="Gouzy J."/>
            <person name="Grassa C.J."/>
            <person name="Murat F."/>
            <person name="Staton S.E."/>
            <person name="Cottret L."/>
            <person name="Lelandais-Briere C."/>
            <person name="Owens G.L."/>
            <person name="Carrere S."/>
            <person name="Mayjonade B."/>
            <person name="Legrand L."/>
            <person name="Gill N."/>
            <person name="Kane N.C."/>
            <person name="Bowers J.E."/>
            <person name="Hubner S."/>
            <person name="Bellec A."/>
            <person name="Berard A."/>
            <person name="Berges H."/>
            <person name="Blanchet N."/>
            <person name="Boniface M.C."/>
            <person name="Brunel D."/>
            <person name="Catrice O."/>
            <person name="Chaidir N."/>
            <person name="Claudel C."/>
            <person name="Donnadieu C."/>
            <person name="Faraut T."/>
            <person name="Fievet G."/>
            <person name="Helmstetter N."/>
            <person name="King M."/>
            <person name="Knapp S.J."/>
            <person name="Lai Z."/>
            <person name="Le Paslier M.C."/>
            <person name="Lippi Y."/>
            <person name="Lorenzon L."/>
            <person name="Mandel J.R."/>
            <person name="Marage G."/>
            <person name="Marchand G."/>
            <person name="Marquand E."/>
            <person name="Bret-Mestries E."/>
            <person name="Morien E."/>
            <person name="Nambeesan S."/>
            <person name="Nguyen T."/>
            <person name="Pegot-Espagnet P."/>
            <person name="Pouilly N."/>
            <person name="Raftis F."/>
            <person name="Sallet E."/>
            <person name="Schiex T."/>
            <person name="Thomas J."/>
            <person name="Vandecasteele C."/>
            <person name="Vares D."/>
            <person name="Vear F."/>
            <person name="Vautrin S."/>
            <person name="Crespi M."/>
            <person name="Mangin B."/>
            <person name="Burke J.M."/>
            <person name="Salse J."/>
            <person name="Munos S."/>
            <person name="Vincourt P."/>
            <person name="Rieseberg L.H."/>
            <person name="Langlade N.B."/>
        </authorList>
    </citation>
    <scope>NUCLEOTIDE SEQUENCE</scope>
    <source>
        <tissue evidence="1">Leaves</tissue>
    </source>
</reference>
<keyword evidence="2" id="KW-1185">Reference proteome</keyword>
<dbReference type="Proteomes" id="UP000215914">
    <property type="component" value="Unassembled WGS sequence"/>
</dbReference>
<dbReference type="AlphaFoldDB" id="A0A9K3DP37"/>
<sequence length="53" mass="5998">MVMFPSEEPQAKQRPSSCGAQAIELTEDLWSLKVWSWVHSFGLPSFQTITVES</sequence>
<reference evidence="1" key="2">
    <citation type="submission" date="2020-06" db="EMBL/GenBank/DDBJ databases">
        <title>Helianthus annuus Genome sequencing and assembly Release 2.</title>
        <authorList>
            <person name="Gouzy J."/>
            <person name="Langlade N."/>
            <person name="Munos S."/>
        </authorList>
    </citation>
    <scope>NUCLEOTIDE SEQUENCE</scope>
    <source>
        <tissue evidence="1">Leaves</tissue>
    </source>
</reference>
<dbReference type="Gramene" id="mRNA:HanXRQr2_Chr17g0829391">
    <property type="protein sequence ID" value="CDS:HanXRQr2_Chr17g0829391.1"/>
    <property type="gene ID" value="HanXRQr2_Chr17g0829391"/>
</dbReference>
<evidence type="ECO:0000313" key="2">
    <source>
        <dbReference type="Proteomes" id="UP000215914"/>
    </source>
</evidence>
<accession>A0A9K3DP37</accession>
<proteinExistence type="predicted"/>
<gene>
    <name evidence="1" type="ORF">HanXRQr2_Chr17g0829391</name>
</gene>
<dbReference type="EMBL" id="MNCJ02000332">
    <property type="protein sequence ID" value="KAF5757667.1"/>
    <property type="molecule type" value="Genomic_DNA"/>
</dbReference>
<organism evidence="1 2">
    <name type="scientific">Helianthus annuus</name>
    <name type="common">Common sunflower</name>
    <dbReference type="NCBI Taxonomy" id="4232"/>
    <lineage>
        <taxon>Eukaryota</taxon>
        <taxon>Viridiplantae</taxon>
        <taxon>Streptophyta</taxon>
        <taxon>Embryophyta</taxon>
        <taxon>Tracheophyta</taxon>
        <taxon>Spermatophyta</taxon>
        <taxon>Magnoliopsida</taxon>
        <taxon>eudicotyledons</taxon>
        <taxon>Gunneridae</taxon>
        <taxon>Pentapetalae</taxon>
        <taxon>asterids</taxon>
        <taxon>campanulids</taxon>
        <taxon>Asterales</taxon>
        <taxon>Asteraceae</taxon>
        <taxon>Asteroideae</taxon>
        <taxon>Heliantheae alliance</taxon>
        <taxon>Heliantheae</taxon>
        <taxon>Helianthus</taxon>
    </lineage>
</organism>
<comment type="caution">
    <text evidence="1">The sequence shown here is derived from an EMBL/GenBank/DDBJ whole genome shotgun (WGS) entry which is preliminary data.</text>
</comment>